<evidence type="ECO:0000256" key="9">
    <source>
        <dbReference type="ARBA" id="ARBA00023052"/>
    </source>
</evidence>
<protein>
    <recommendedName>
        <fullName evidence="4 12">Acetolactate synthase</fullName>
        <ecNumber evidence="4 12">2.2.1.6</ecNumber>
    </recommendedName>
</protein>
<dbReference type="UniPathway" id="UPA00047">
    <property type="reaction ID" value="UER00055"/>
</dbReference>
<reference evidence="17" key="1">
    <citation type="submission" date="2017-06" db="EMBL/GenBank/DDBJ databases">
        <authorList>
            <person name="Varghese N."/>
            <person name="Submissions S."/>
        </authorList>
    </citation>
    <scope>NUCLEOTIDE SEQUENCE [LARGE SCALE GENOMIC DNA]</scope>
    <source>
        <strain evidence="17">JAD2</strain>
    </source>
</reference>
<evidence type="ECO:0000259" key="13">
    <source>
        <dbReference type="Pfam" id="PF00205"/>
    </source>
</evidence>
<dbReference type="InterPro" id="IPR012000">
    <property type="entry name" value="Thiamin_PyroP_enz_cen_dom"/>
</dbReference>
<dbReference type="FunCoup" id="A0A212PRP7">
    <property type="interactions" value="458"/>
</dbReference>
<dbReference type="FunFam" id="3.40.50.1220:FF:000008">
    <property type="entry name" value="Acetolactate synthase"/>
    <property type="match status" value="1"/>
</dbReference>
<evidence type="ECO:0000259" key="14">
    <source>
        <dbReference type="Pfam" id="PF02775"/>
    </source>
</evidence>
<dbReference type="Pfam" id="PF00205">
    <property type="entry name" value="TPP_enzyme_M"/>
    <property type="match status" value="1"/>
</dbReference>
<comment type="cofactor">
    <cofactor evidence="12">
        <name>Mg(2+)</name>
        <dbReference type="ChEBI" id="CHEBI:18420"/>
    </cofactor>
    <text evidence="12">Binds 1 Mg(2+) ion per subunit.</text>
</comment>
<accession>A0A212PRP7</accession>
<dbReference type="GO" id="GO:0005948">
    <property type="term" value="C:acetolactate synthase complex"/>
    <property type="evidence" value="ECO:0007669"/>
    <property type="project" value="TreeGrafter"/>
</dbReference>
<comment type="cofactor">
    <cofactor evidence="12">
        <name>thiamine diphosphate</name>
        <dbReference type="ChEBI" id="CHEBI:58937"/>
    </cofactor>
    <text evidence="12">Binds 1 thiamine pyrophosphate per subunit.</text>
</comment>
<keyword evidence="7 12" id="KW-0479">Metal-binding</keyword>
<dbReference type="GO" id="GO:0030976">
    <property type="term" value="F:thiamine pyrophosphate binding"/>
    <property type="evidence" value="ECO:0007669"/>
    <property type="project" value="UniProtKB-UniRule"/>
</dbReference>
<dbReference type="GO" id="GO:0050660">
    <property type="term" value="F:flavin adenine dinucleotide binding"/>
    <property type="evidence" value="ECO:0007669"/>
    <property type="project" value="InterPro"/>
</dbReference>
<gene>
    <name evidence="16" type="ORF">SAMN02746019_00029550</name>
</gene>
<dbReference type="EMBL" id="FYEK01000002">
    <property type="protein sequence ID" value="SNB49534.1"/>
    <property type="molecule type" value="Genomic_DNA"/>
</dbReference>
<comment type="similarity">
    <text evidence="3 12">Belongs to the TPP enzyme family.</text>
</comment>
<dbReference type="GO" id="GO:0009099">
    <property type="term" value="P:L-valine biosynthetic process"/>
    <property type="evidence" value="ECO:0007669"/>
    <property type="project" value="UniProtKB-UniPathway"/>
</dbReference>
<evidence type="ECO:0000313" key="16">
    <source>
        <dbReference type="EMBL" id="SNB49534.1"/>
    </source>
</evidence>
<evidence type="ECO:0000256" key="8">
    <source>
        <dbReference type="ARBA" id="ARBA00022842"/>
    </source>
</evidence>
<evidence type="ECO:0000256" key="7">
    <source>
        <dbReference type="ARBA" id="ARBA00022723"/>
    </source>
</evidence>
<dbReference type="InterPro" id="IPR011766">
    <property type="entry name" value="TPP_enzyme_TPP-bd"/>
</dbReference>
<dbReference type="GO" id="GO:0000287">
    <property type="term" value="F:magnesium ion binding"/>
    <property type="evidence" value="ECO:0007669"/>
    <property type="project" value="UniProtKB-UniRule"/>
</dbReference>
<keyword evidence="6 12" id="KW-0808">Transferase</keyword>
<dbReference type="InterPro" id="IPR039368">
    <property type="entry name" value="AHAS_TPP"/>
</dbReference>
<dbReference type="CDD" id="cd07035">
    <property type="entry name" value="TPP_PYR_POX_like"/>
    <property type="match status" value="1"/>
</dbReference>
<keyword evidence="17" id="KW-1185">Reference proteome</keyword>
<dbReference type="InterPro" id="IPR029061">
    <property type="entry name" value="THDP-binding"/>
</dbReference>
<dbReference type="InterPro" id="IPR012846">
    <property type="entry name" value="Acetolactate_synth_lsu"/>
</dbReference>
<evidence type="ECO:0000256" key="2">
    <source>
        <dbReference type="ARBA" id="ARBA00005025"/>
    </source>
</evidence>
<proteinExistence type="inferred from homology"/>
<feature type="domain" description="Thiamine pyrophosphate enzyme TPP-binding" evidence="14">
    <location>
        <begin position="406"/>
        <end position="553"/>
    </location>
</feature>
<dbReference type="PROSITE" id="PS00187">
    <property type="entry name" value="TPP_ENZYMES"/>
    <property type="match status" value="1"/>
</dbReference>
<dbReference type="RefSeq" id="WP_088569813.1">
    <property type="nucleotide sequence ID" value="NZ_FYEK01000002.1"/>
</dbReference>
<dbReference type="UniPathway" id="UPA00049">
    <property type="reaction ID" value="UER00059"/>
</dbReference>
<dbReference type="InterPro" id="IPR000399">
    <property type="entry name" value="TPP-bd_CS"/>
</dbReference>
<evidence type="ECO:0000256" key="1">
    <source>
        <dbReference type="ARBA" id="ARBA00004974"/>
    </source>
</evidence>
<dbReference type="Proteomes" id="UP000197025">
    <property type="component" value="Unassembled WGS sequence"/>
</dbReference>
<dbReference type="GO" id="GO:0009097">
    <property type="term" value="P:isoleucine biosynthetic process"/>
    <property type="evidence" value="ECO:0007669"/>
    <property type="project" value="UniProtKB-UniPathway"/>
</dbReference>
<sequence length="585" mass="64492">MAAPAMIQTSAPPRTARRERRRMKTAWAVMEALYREGVEVIFGVPGGASLPLYDALYDYPHIRHVLVRHEQCAVHMAEGYARATGKPGVCFTTSGPGATNLVTGLTDAMMDSTPVVAITGQVPTFFMGGDAFQEADVIGLTMSITKHNWLVRKPAQAPEAVHAAFRLATEGRPGPTLVDLPRDVLLAEAEFTFEDPEASRPARSPRPFPDEALLRQAADMIAQSQRPILYVGGGAIHSGAAPEIRALAEKARIPVATTLMGLGAFPEDHPYSLKMLGMHGTVYANFAINFSDLIIAVGARFDDRVTGKLSAFAPHAKVIHIDIDPAEINKNRKADIALIGDAKQVLRALLPFVRPPDTEAWWRQIQDWKARYPLRYRQGDDVIKPQFAIQMIYELTREHRPIVTLDVGQHQMWAAQFFTWTEPRTCITSGGLGTMGFGLPAAVGAQFGCPDRLVININGDGSFQMTFQALITAVEWRLPIKVFIINNQYLGMVRQWQELFYNRRYSAVYLANPDFARLAEAVGAAGIRVERPDQVEPAIRQALAVTDRPVVVDLLVDPEENCFPMIPSGMTVFDMMIEPGVKAVP</sequence>
<keyword evidence="8 12" id="KW-0460">Magnesium</keyword>
<name>A0A212PRP7_9CHLR</name>
<dbReference type="PANTHER" id="PTHR18968">
    <property type="entry name" value="THIAMINE PYROPHOSPHATE ENZYMES"/>
    <property type="match status" value="1"/>
</dbReference>
<dbReference type="InterPro" id="IPR045229">
    <property type="entry name" value="TPP_enz"/>
</dbReference>
<comment type="pathway">
    <text evidence="1 12">Amino-acid biosynthesis; L-isoleucine biosynthesis; L-isoleucine from 2-oxobutanoate: step 1/4.</text>
</comment>
<dbReference type="CDD" id="cd02015">
    <property type="entry name" value="TPP_AHAS"/>
    <property type="match status" value="1"/>
</dbReference>
<dbReference type="Gene3D" id="3.40.50.1220">
    <property type="entry name" value="TPP-binding domain"/>
    <property type="match status" value="1"/>
</dbReference>
<dbReference type="Pfam" id="PF02776">
    <property type="entry name" value="TPP_enzyme_N"/>
    <property type="match status" value="1"/>
</dbReference>
<dbReference type="FunFam" id="3.40.50.970:FF:000007">
    <property type="entry name" value="Acetolactate synthase"/>
    <property type="match status" value="1"/>
</dbReference>
<comment type="catalytic activity">
    <reaction evidence="11 12">
        <text>2 pyruvate + H(+) = (2S)-2-acetolactate + CO2</text>
        <dbReference type="Rhea" id="RHEA:25249"/>
        <dbReference type="ChEBI" id="CHEBI:15361"/>
        <dbReference type="ChEBI" id="CHEBI:15378"/>
        <dbReference type="ChEBI" id="CHEBI:16526"/>
        <dbReference type="ChEBI" id="CHEBI:58476"/>
        <dbReference type="EC" id="2.2.1.6"/>
    </reaction>
</comment>
<keyword evidence="5 12" id="KW-0028">Amino-acid biosynthesis</keyword>
<dbReference type="SUPFAM" id="SSF52467">
    <property type="entry name" value="DHS-like NAD/FAD-binding domain"/>
    <property type="match status" value="1"/>
</dbReference>
<dbReference type="EC" id="2.2.1.6" evidence="4 12"/>
<keyword evidence="10 12" id="KW-0100">Branched-chain amino acid biosynthesis</keyword>
<dbReference type="PANTHER" id="PTHR18968:SF13">
    <property type="entry name" value="ACETOLACTATE SYNTHASE CATALYTIC SUBUNIT, MITOCHONDRIAL"/>
    <property type="match status" value="1"/>
</dbReference>
<evidence type="ECO:0000259" key="15">
    <source>
        <dbReference type="Pfam" id="PF02776"/>
    </source>
</evidence>
<evidence type="ECO:0000256" key="3">
    <source>
        <dbReference type="ARBA" id="ARBA00007812"/>
    </source>
</evidence>
<dbReference type="Gene3D" id="3.40.50.970">
    <property type="match status" value="2"/>
</dbReference>
<evidence type="ECO:0000256" key="12">
    <source>
        <dbReference type="RuleBase" id="RU003591"/>
    </source>
</evidence>
<dbReference type="AlphaFoldDB" id="A0A212PRP7"/>
<evidence type="ECO:0000256" key="11">
    <source>
        <dbReference type="ARBA" id="ARBA00048670"/>
    </source>
</evidence>
<dbReference type="InterPro" id="IPR012001">
    <property type="entry name" value="Thiamin_PyroP_enz_TPP-bd_dom"/>
</dbReference>
<feature type="domain" description="Thiamine pyrophosphate enzyme central" evidence="13">
    <location>
        <begin position="214"/>
        <end position="349"/>
    </location>
</feature>
<dbReference type="NCBIfam" id="TIGR00118">
    <property type="entry name" value="acolac_lg"/>
    <property type="match status" value="1"/>
</dbReference>
<dbReference type="Pfam" id="PF02775">
    <property type="entry name" value="TPP_enzyme_C"/>
    <property type="match status" value="1"/>
</dbReference>
<keyword evidence="9 12" id="KW-0786">Thiamine pyrophosphate</keyword>
<dbReference type="SUPFAM" id="SSF52518">
    <property type="entry name" value="Thiamin diphosphate-binding fold (THDP-binding)"/>
    <property type="match status" value="2"/>
</dbReference>
<organism evidence="16 17">
    <name type="scientific">Thermoflexus hugenholtzii JAD2</name>
    <dbReference type="NCBI Taxonomy" id="877466"/>
    <lineage>
        <taxon>Bacteria</taxon>
        <taxon>Bacillati</taxon>
        <taxon>Chloroflexota</taxon>
        <taxon>Thermoflexia</taxon>
        <taxon>Thermoflexales</taxon>
        <taxon>Thermoflexaceae</taxon>
        <taxon>Thermoflexus</taxon>
    </lineage>
</organism>
<evidence type="ECO:0000256" key="4">
    <source>
        <dbReference type="ARBA" id="ARBA00013145"/>
    </source>
</evidence>
<dbReference type="InParanoid" id="A0A212PRP7"/>
<evidence type="ECO:0000256" key="5">
    <source>
        <dbReference type="ARBA" id="ARBA00022605"/>
    </source>
</evidence>
<dbReference type="InterPro" id="IPR029035">
    <property type="entry name" value="DHS-like_NAD/FAD-binding_dom"/>
</dbReference>
<dbReference type="OrthoDB" id="4494979at2"/>
<comment type="pathway">
    <text evidence="2 12">Amino-acid biosynthesis; L-valine biosynthesis; L-valine from pyruvate: step 1/4.</text>
</comment>
<evidence type="ECO:0000313" key="17">
    <source>
        <dbReference type="Proteomes" id="UP000197025"/>
    </source>
</evidence>
<evidence type="ECO:0000256" key="6">
    <source>
        <dbReference type="ARBA" id="ARBA00022679"/>
    </source>
</evidence>
<dbReference type="GO" id="GO:0003984">
    <property type="term" value="F:acetolactate synthase activity"/>
    <property type="evidence" value="ECO:0007669"/>
    <property type="project" value="UniProtKB-EC"/>
</dbReference>
<evidence type="ECO:0000256" key="10">
    <source>
        <dbReference type="ARBA" id="ARBA00023304"/>
    </source>
</evidence>
<feature type="domain" description="Thiamine pyrophosphate enzyme N-terminal TPP-binding" evidence="15">
    <location>
        <begin position="23"/>
        <end position="137"/>
    </location>
</feature>